<organism evidence="2">
    <name type="scientific">Rosellinia necatrix</name>
    <name type="common">White root-rot fungus</name>
    <dbReference type="NCBI Taxonomy" id="77044"/>
    <lineage>
        <taxon>Eukaryota</taxon>
        <taxon>Fungi</taxon>
        <taxon>Dikarya</taxon>
        <taxon>Ascomycota</taxon>
        <taxon>Pezizomycotina</taxon>
        <taxon>Sordariomycetes</taxon>
        <taxon>Xylariomycetidae</taxon>
        <taxon>Xylariales</taxon>
        <taxon>Xylariaceae</taxon>
        <taxon>Rosellinia</taxon>
    </lineage>
</organism>
<dbReference type="EMBL" id="DF977515">
    <property type="protein sequence ID" value="GAW27097.1"/>
    <property type="molecule type" value="Genomic_DNA"/>
</dbReference>
<feature type="region of interest" description="Disordered" evidence="1">
    <location>
        <begin position="309"/>
        <end position="345"/>
    </location>
</feature>
<feature type="region of interest" description="Disordered" evidence="1">
    <location>
        <begin position="1"/>
        <end position="88"/>
    </location>
</feature>
<sequence>MDKPPVIPPRGASHKAPTKYGQDPSRDSQENLSEANLSSQNRQSPPMAIAGIGSSQTTQGNSRRGPKLTIDTNIAAQPHISRRAPEEIDSDFKARAPWAEPDAFIPRPSHHSLAPTCNQRSTTGARNSKFIENLDEEPKSVSGSLSELPRVNFFRVIGNLAKGSVRLLNISKKGPKATTRGSAKNFFRGPTDLRKEENRDSAQDNPPSQYTLTANAQGVIPLLTLQRKRRHLEISDPPLNVLLDDAKAALRTIGDAFTRDPPELELPRGQAQIDIVAGYLRRPCGRGLEESPTTQFVRHSLDSLQAWDAYLNPNPNPNPGDRARAGAGAGTDGESDDSDANGDARARARALARRWNMVEARRRVRAHNTVIEDFNRRWDAWVGEQGGGVRAAARRHPGREAIARAGPRSPFHLFYNGMLIAADGEVRLRQDIAEALVLQHPGAFPGFRAV</sequence>
<proteinExistence type="predicted"/>
<evidence type="ECO:0000313" key="3">
    <source>
        <dbReference type="Proteomes" id="UP000054516"/>
    </source>
</evidence>
<feature type="region of interest" description="Disordered" evidence="1">
    <location>
        <begin position="104"/>
        <end position="126"/>
    </location>
</feature>
<dbReference type="AlphaFoldDB" id="A0A1S8AAK5"/>
<feature type="region of interest" description="Disordered" evidence="1">
    <location>
        <begin position="174"/>
        <end position="209"/>
    </location>
</feature>
<dbReference type="OrthoDB" id="4767710at2759"/>
<keyword evidence="3" id="KW-1185">Reference proteome</keyword>
<feature type="compositionally biased region" description="Polar residues" evidence="1">
    <location>
        <begin position="115"/>
        <end position="126"/>
    </location>
</feature>
<accession>A0A1S8AAK5</accession>
<reference evidence="2" key="1">
    <citation type="submission" date="2016-03" db="EMBL/GenBank/DDBJ databases">
        <title>Draft genome sequence of Rosellinia necatrix.</title>
        <authorList>
            <person name="Kanematsu S."/>
        </authorList>
    </citation>
    <scope>NUCLEOTIDE SEQUENCE [LARGE SCALE GENOMIC DNA]</scope>
    <source>
        <strain evidence="2">W97</strain>
    </source>
</reference>
<feature type="compositionally biased region" description="Polar residues" evidence="1">
    <location>
        <begin position="30"/>
        <end position="44"/>
    </location>
</feature>
<dbReference type="Proteomes" id="UP000054516">
    <property type="component" value="Unassembled WGS sequence"/>
</dbReference>
<name>A0A1S8AAK5_ROSNE</name>
<gene>
    <name evidence="2" type="ORF">SAMD00023353_7000390</name>
</gene>
<evidence type="ECO:0000256" key="1">
    <source>
        <dbReference type="SAM" id="MobiDB-lite"/>
    </source>
</evidence>
<evidence type="ECO:0000313" key="2">
    <source>
        <dbReference type="EMBL" id="GAW27097.1"/>
    </source>
</evidence>
<feature type="compositionally biased region" description="Polar residues" evidence="1">
    <location>
        <begin position="53"/>
        <end position="62"/>
    </location>
</feature>
<protein>
    <submittedName>
        <fullName evidence="2">Uncharacterized protein</fullName>
    </submittedName>
</protein>
<feature type="compositionally biased region" description="Basic and acidic residues" evidence="1">
    <location>
        <begin position="191"/>
        <end position="202"/>
    </location>
</feature>